<feature type="domain" description="Hydrogen maturase F tetramerization" evidence="2">
    <location>
        <begin position="95"/>
        <end position="201"/>
    </location>
</feature>
<gene>
    <name evidence="3" type="ordered locus">CHAB381_1098</name>
</gene>
<dbReference type="KEGG" id="cha:CHAB381_1098"/>
<dbReference type="EMBL" id="CP000776">
    <property type="protein sequence ID" value="ABS51693.1"/>
    <property type="molecule type" value="Genomic_DNA"/>
</dbReference>
<protein>
    <submittedName>
        <fullName evidence="3">Small GTP-binding protein domain</fullName>
    </submittedName>
</protein>
<keyword evidence="4" id="KW-1185">Reference proteome</keyword>
<name>A7I2B4_CAMHC</name>
<organism evidence="3 4">
    <name type="scientific">Campylobacter hominis (strain ATCC BAA-381 / DSM 21671 / CCUG 45161 / LMG 19568 / NCTC 13146 / CH001A)</name>
    <dbReference type="NCBI Taxonomy" id="360107"/>
    <lineage>
        <taxon>Bacteria</taxon>
        <taxon>Pseudomonadati</taxon>
        <taxon>Campylobacterota</taxon>
        <taxon>Epsilonproteobacteria</taxon>
        <taxon>Campylobacterales</taxon>
        <taxon>Campylobacteraceae</taxon>
        <taxon>Campylobacter</taxon>
    </lineage>
</organism>
<sequence length="262" mass="29395">MILMCFVTPIDDEAPKGRLITPQVQSIRAILDKNAIAITAQTNKIPHTLDSLKTPPDLVICDSQCLEECLQILPKTQKITTFSMIFAEFKGDFTELLNGANIISSLRKNDEILISEVCSHNAKDSDIARVKIPKMLEKFLGFKPKISYCVGNDFPDNLKIFKLVIHCGACMLNRKAMISRIKNVKDAGVAITNYGMTIQFVKMSWSAQKRHFFAFYFSYSSFHSSNLDITEFTSSLLLVRISSGVKSVKLSAISFVIFTLDF</sequence>
<reference evidence="4" key="1">
    <citation type="submission" date="2007-07" db="EMBL/GenBank/DDBJ databases">
        <title>Complete genome sequence of Campylobacter hominis ATCC BAA-381, a commensal isolated from the human gastrointestinal tract.</title>
        <authorList>
            <person name="Fouts D.E."/>
            <person name="Mongodin E.F."/>
            <person name="Puiu D."/>
            <person name="Sebastian Y."/>
            <person name="Miller W.G."/>
            <person name="Mandrell R.E."/>
            <person name="Nelson K.E."/>
        </authorList>
    </citation>
    <scope>NUCLEOTIDE SEQUENCE [LARGE SCALE GENOMIC DNA]</scope>
    <source>
        <strain evidence="4">ATCC BAA-381 / LMG 19568 / NCTC 13146 / CH001A</strain>
    </source>
</reference>
<dbReference type="eggNOG" id="COG0486">
    <property type="taxonomic scope" value="Bacteria"/>
</dbReference>
<dbReference type="Proteomes" id="UP000002407">
    <property type="component" value="Chromosome"/>
</dbReference>
<evidence type="ECO:0000259" key="1">
    <source>
        <dbReference type="Pfam" id="PF18128"/>
    </source>
</evidence>
<proteinExistence type="predicted"/>
<dbReference type="Gene3D" id="3.40.50.11410">
    <property type="match status" value="1"/>
</dbReference>
<dbReference type="InterPro" id="IPR040644">
    <property type="entry name" value="HydF_tetramer"/>
</dbReference>
<evidence type="ECO:0000313" key="3">
    <source>
        <dbReference type="EMBL" id="ABS51693.1"/>
    </source>
</evidence>
<dbReference type="InterPro" id="IPR041606">
    <property type="entry name" value="HydF_dimer"/>
</dbReference>
<feature type="domain" description="Hydrogen maturase F dimerization" evidence="1">
    <location>
        <begin position="5"/>
        <end position="91"/>
    </location>
</feature>
<dbReference type="HOGENOM" id="CLU_1060428_0_0_7"/>
<accession>A7I2B4</accession>
<dbReference type="AlphaFoldDB" id="A7I2B4"/>
<dbReference type="Gene3D" id="3.40.50.11420">
    <property type="match status" value="1"/>
</dbReference>
<evidence type="ECO:0000313" key="4">
    <source>
        <dbReference type="Proteomes" id="UP000002407"/>
    </source>
</evidence>
<dbReference type="Pfam" id="PF18133">
    <property type="entry name" value="HydF_tetramer"/>
    <property type="match status" value="1"/>
</dbReference>
<dbReference type="STRING" id="360107.CHAB381_1098"/>
<dbReference type="Pfam" id="PF18128">
    <property type="entry name" value="HydF_dimer"/>
    <property type="match status" value="1"/>
</dbReference>
<evidence type="ECO:0000259" key="2">
    <source>
        <dbReference type="Pfam" id="PF18133"/>
    </source>
</evidence>